<keyword evidence="4 9" id="KW-0812">Transmembrane</keyword>
<keyword evidence="3" id="KW-0813">Transport</keyword>
<evidence type="ECO:0000256" key="3">
    <source>
        <dbReference type="ARBA" id="ARBA00022448"/>
    </source>
</evidence>
<gene>
    <name evidence="11" type="ORF">M427DRAFT_68194</name>
</gene>
<feature type="transmembrane region" description="Helical" evidence="9">
    <location>
        <begin position="233"/>
        <end position="256"/>
    </location>
</feature>
<dbReference type="AlphaFoldDB" id="A0A139AM69"/>
<organism evidence="11 12">
    <name type="scientific">Gonapodya prolifera (strain JEL478)</name>
    <name type="common">Monoblepharis prolifera</name>
    <dbReference type="NCBI Taxonomy" id="1344416"/>
    <lineage>
        <taxon>Eukaryota</taxon>
        <taxon>Fungi</taxon>
        <taxon>Fungi incertae sedis</taxon>
        <taxon>Chytridiomycota</taxon>
        <taxon>Chytridiomycota incertae sedis</taxon>
        <taxon>Monoblepharidomycetes</taxon>
        <taxon>Monoblepharidales</taxon>
        <taxon>Gonapodyaceae</taxon>
        <taxon>Gonapodya</taxon>
    </lineage>
</organism>
<evidence type="ECO:0000256" key="1">
    <source>
        <dbReference type="ARBA" id="ARBA00004141"/>
    </source>
</evidence>
<keyword evidence="6 9" id="KW-1133">Transmembrane helix</keyword>
<dbReference type="OrthoDB" id="40134at2759"/>
<feature type="compositionally biased region" description="Low complexity" evidence="8">
    <location>
        <begin position="445"/>
        <end position="474"/>
    </location>
</feature>
<evidence type="ECO:0000256" key="9">
    <source>
        <dbReference type="SAM" id="Phobius"/>
    </source>
</evidence>
<feature type="transmembrane region" description="Helical" evidence="9">
    <location>
        <begin position="191"/>
        <end position="213"/>
    </location>
</feature>
<dbReference type="PANTHER" id="PTHR22950:SF692">
    <property type="entry name" value="TRANSMEMBRANE AMINO ACID TRANSPORTER FAMILY PROTEIN"/>
    <property type="match status" value="1"/>
</dbReference>
<dbReference type="Pfam" id="PF01490">
    <property type="entry name" value="Aa_trans"/>
    <property type="match status" value="1"/>
</dbReference>
<keyword evidence="7 9" id="KW-0472">Membrane</keyword>
<feature type="region of interest" description="Disordered" evidence="8">
    <location>
        <begin position="1"/>
        <end position="27"/>
    </location>
</feature>
<evidence type="ECO:0000256" key="5">
    <source>
        <dbReference type="ARBA" id="ARBA00022970"/>
    </source>
</evidence>
<feature type="transmembrane region" description="Helical" evidence="9">
    <location>
        <begin position="268"/>
        <end position="291"/>
    </location>
</feature>
<comment type="subcellular location">
    <subcellularLocation>
        <location evidence="1">Membrane</location>
        <topology evidence="1">Multi-pass membrane protein</topology>
    </subcellularLocation>
</comment>
<evidence type="ECO:0000256" key="7">
    <source>
        <dbReference type="ARBA" id="ARBA00023136"/>
    </source>
</evidence>
<keyword evidence="12" id="KW-1185">Reference proteome</keyword>
<evidence type="ECO:0000256" key="6">
    <source>
        <dbReference type="ARBA" id="ARBA00022989"/>
    </source>
</evidence>
<protein>
    <recommendedName>
        <fullName evidence="10">Amino acid transporter transmembrane domain-containing protein</fullName>
    </recommendedName>
</protein>
<evidence type="ECO:0000256" key="2">
    <source>
        <dbReference type="ARBA" id="ARBA00008066"/>
    </source>
</evidence>
<proteinExistence type="inferred from homology"/>
<dbReference type="InterPro" id="IPR013057">
    <property type="entry name" value="AA_transpt_TM"/>
</dbReference>
<feature type="transmembrane region" description="Helical" evidence="9">
    <location>
        <begin position="163"/>
        <end position="179"/>
    </location>
</feature>
<dbReference type="GO" id="GO:0005774">
    <property type="term" value="C:vacuolar membrane"/>
    <property type="evidence" value="ECO:0007669"/>
    <property type="project" value="TreeGrafter"/>
</dbReference>
<feature type="transmembrane region" description="Helical" evidence="9">
    <location>
        <begin position="490"/>
        <end position="507"/>
    </location>
</feature>
<dbReference type="Proteomes" id="UP000070544">
    <property type="component" value="Unassembled WGS sequence"/>
</dbReference>
<accession>A0A139AM69</accession>
<feature type="region of interest" description="Disordered" evidence="8">
    <location>
        <begin position="369"/>
        <end position="474"/>
    </location>
</feature>
<feature type="transmembrane region" description="Helical" evidence="9">
    <location>
        <begin position="311"/>
        <end position="332"/>
    </location>
</feature>
<feature type="transmembrane region" description="Helical" evidence="9">
    <location>
        <begin position="513"/>
        <end position="533"/>
    </location>
</feature>
<feature type="compositionally biased region" description="Basic and acidic residues" evidence="8">
    <location>
        <begin position="394"/>
        <end position="407"/>
    </location>
</feature>
<evidence type="ECO:0000313" key="12">
    <source>
        <dbReference type="Proteomes" id="UP000070544"/>
    </source>
</evidence>
<feature type="transmembrane region" description="Helical" evidence="9">
    <location>
        <begin position="110"/>
        <end position="143"/>
    </location>
</feature>
<feature type="compositionally biased region" description="Acidic residues" evidence="8">
    <location>
        <begin position="427"/>
        <end position="444"/>
    </location>
</feature>
<evidence type="ECO:0000256" key="8">
    <source>
        <dbReference type="SAM" id="MobiDB-lite"/>
    </source>
</evidence>
<name>A0A139AM69_GONPJ</name>
<dbReference type="STRING" id="1344416.A0A139AM69"/>
<evidence type="ECO:0000313" key="11">
    <source>
        <dbReference type="EMBL" id="KXS17664.1"/>
    </source>
</evidence>
<evidence type="ECO:0000259" key="10">
    <source>
        <dbReference type="Pfam" id="PF01490"/>
    </source>
</evidence>
<dbReference type="PANTHER" id="PTHR22950">
    <property type="entry name" value="AMINO ACID TRANSPORTER"/>
    <property type="match status" value="1"/>
</dbReference>
<dbReference type="GO" id="GO:0015179">
    <property type="term" value="F:L-amino acid transmembrane transporter activity"/>
    <property type="evidence" value="ECO:0007669"/>
    <property type="project" value="TreeGrafter"/>
</dbReference>
<evidence type="ECO:0000256" key="4">
    <source>
        <dbReference type="ARBA" id="ARBA00022692"/>
    </source>
</evidence>
<dbReference type="EMBL" id="KQ965745">
    <property type="protein sequence ID" value="KXS17664.1"/>
    <property type="molecule type" value="Genomic_DNA"/>
</dbReference>
<reference evidence="11 12" key="1">
    <citation type="journal article" date="2015" name="Genome Biol. Evol.">
        <title>Phylogenomic analyses indicate that early fungi evolved digesting cell walls of algal ancestors of land plants.</title>
        <authorList>
            <person name="Chang Y."/>
            <person name="Wang S."/>
            <person name="Sekimoto S."/>
            <person name="Aerts A.L."/>
            <person name="Choi C."/>
            <person name="Clum A."/>
            <person name="LaButti K.M."/>
            <person name="Lindquist E.A."/>
            <person name="Yee Ngan C."/>
            <person name="Ohm R.A."/>
            <person name="Salamov A.A."/>
            <person name="Grigoriev I.V."/>
            <person name="Spatafora J.W."/>
            <person name="Berbee M.L."/>
        </authorList>
    </citation>
    <scope>NUCLEOTIDE SEQUENCE [LARGE SCALE GENOMIC DNA]</scope>
    <source>
        <strain evidence="11 12">JEL478</strain>
    </source>
</reference>
<feature type="transmembrane region" description="Helical" evidence="9">
    <location>
        <begin position="553"/>
        <end position="573"/>
    </location>
</feature>
<feature type="transmembrane region" description="Helical" evidence="9">
    <location>
        <begin position="56"/>
        <end position="77"/>
    </location>
</feature>
<comment type="similarity">
    <text evidence="2">Belongs to the amino acid/polyamine transporter 2 family.</text>
</comment>
<sequence length="574" mass="60199">MPHQPAHTLPPTEDAPPSSVSPPPSSFPRSLSNTCNILIGVGILALPYALSISGWLLGLGSILALSAVTVFTAGLLGESMDIVARRRTVDVRTVGYADLAGEAFGGVGRAVVVVVFVTDLFISTVALVILMSDSLSALLLSLFPSPSSSPVPIHQLALPLPPWSLKLLCVAFLTPLTWLTSWKFLAWGSALGILSISTLVISLLSLFFALPASTSIGSIHAPAPTSLFPKSPWSVPLTTSIVMAGLAGHICLPTVYRQMSNRTHFPRLVVSSYIIVGSLYVAFAAVGYLMFGGATLPELTLNLTHPSIPPALSLLVLALFVVSPGTRFALLLDPACEVVEGWCGVGAGAGGSAGGLCRPCVGTEDERVDCQSTSTAGVEDVEGGTDGPRGSVLVEKEGKRERDRNRTITDGTVYVPEQQEQARDGSAEVDVDVEEDEDKDEDTSDTSTVRETTALLRSSSRSLSHSTTTPHLLHAPSTHTTRYFRSFPSILVRTLMAALVSVVAVLVPEFEKVTGVLGSALALTTAAVLPPLFYIRLSSDSLNESSRLKLASAWIVAIVGGVLAVTGTIAVGVA</sequence>
<keyword evidence="5" id="KW-0029">Amino-acid transport</keyword>
<feature type="domain" description="Amino acid transporter transmembrane" evidence="10">
    <location>
        <begin position="25"/>
        <end position="570"/>
    </location>
</feature>